<evidence type="ECO:0000313" key="2">
    <source>
        <dbReference type="EMBL" id="RUP46414.1"/>
    </source>
</evidence>
<dbReference type="Proteomes" id="UP000268093">
    <property type="component" value="Unassembled WGS sequence"/>
</dbReference>
<dbReference type="AlphaFoldDB" id="A0A433D6H0"/>
<feature type="region of interest" description="Disordered" evidence="1">
    <location>
        <begin position="1"/>
        <end position="107"/>
    </location>
</feature>
<sequence>MGNCCGKKSSKSRGYMLSERPGSTSHKTSDDASRLLSAGGAGGKAEAPEDRDARLAAAEQRRQESEGRGVQKSGGKLSKQLAEQRAQRPGMVEEPAVDNLMSVCQAA</sequence>
<feature type="compositionally biased region" description="Basic and acidic residues" evidence="1">
    <location>
        <begin position="46"/>
        <end position="69"/>
    </location>
</feature>
<evidence type="ECO:0000313" key="3">
    <source>
        <dbReference type="Proteomes" id="UP000268093"/>
    </source>
</evidence>
<organism evidence="2 3">
    <name type="scientific">Jimgerdemannia flammicorona</name>
    <dbReference type="NCBI Taxonomy" id="994334"/>
    <lineage>
        <taxon>Eukaryota</taxon>
        <taxon>Fungi</taxon>
        <taxon>Fungi incertae sedis</taxon>
        <taxon>Mucoromycota</taxon>
        <taxon>Mucoromycotina</taxon>
        <taxon>Endogonomycetes</taxon>
        <taxon>Endogonales</taxon>
        <taxon>Endogonaceae</taxon>
        <taxon>Jimgerdemannia</taxon>
    </lineage>
</organism>
<gene>
    <name evidence="2" type="ORF">BC936DRAFT_146990</name>
</gene>
<keyword evidence="3" id="KW-1185">Reference proteome</keyword>
<accession>A0A433D6H0</accession>
<dbReference type="EMBL" id="RBNI01005887">
    <property type="protein sequence ID" value="RUP46414.1"/>
    <property type="molecule type" value="Genomic_DNA"/>
</dbReference>
<comment type="caution">
    <text evidence="2">The sequence shown here is derived from an EMBL/GenBank/DDBJ whole genome shotgun (WGS) entry which is preliminary data.</text>
</comment>
<reference evidence="2 3" key="1">
    <citation type="journal article" date="2018" name="New Phytol.">
        <title>Phylogenomics of Endogonaceae and evolution of mycorrhizas within Mucoromycota.</title>
        <authorList>
            <person name="Chang Y."/>
            <person name="Desiro A."/>
            <person name="Na H."/>
            <person name="Sandor L."/>
            <person name="Lipzen A."/>
            <person name="Clum A."/>
            <person name="Barry K."/>
            <person name="Grigoriev I.V."/>
            <person name="Martin F.M."/>
            <person name="Stajich J.E."/>
            <person name="Smith M.E."/>
            <person name="Bonito G."/>
            <person name="Spatafora J.W."/>
        </authorList>
    </citation>
    <scope>NUCLEOTIDE SEQUENCE [LARGE SCALE GENOMIC DNA]</scope>
    <source>
        <strain evidence="2 3">GMNB39</strain>
    </source>
</reference>
<proteinExistence type="predicted"/>
<protein>
    <submittedName>
        <fullName evidence="2">Uncharacterized protein</fullName>
    </submittedName>
</protein>
<name>A0A433D6H0_9FUNG</name>
<evidence type="ECO:0000256" key="1">
    <source>
        <dbReference type="SAM" id="MobiDB-lite"/>
    </source>
</evidence>